<protein>
    <recommendedName>
        <fullName evidence="4">C2H2-type domain-containing protein</fullName>
    </recommendedName>
</protein>
<gene>
    <name evidence="2" type="ORF">B0T14DRAFT_208</name>
</gene>
<accession>A0AA39XC71</accession>
<feature type="region of interest" description="Disordered" evidence="1">
    <location>
        <begin position="119"/>
        <end position="150"/>
    </location>
</feature>
<evidence type="ECO:0000256" key="1">
    <source>
        <dbReference type="SAM" id="MobiDB-lite"/>
    </source>
</evidence>
<name>A0AA39XC71_9PEZI</name>
<dbReference type="AlphaFoldDB" id="A0AA39XC71"/>
<proteinExistence type="predicted"/>
<dbReference type="PANTHER" id="PTHR38166:SF1">
    <property type="entry name" value="C2H2-TYPE DOMAIN-CONTAINING PROTEIN"/>
    <property type="match status" value="1"/>
</dbReference>
<feature type="region of interest" description="Disordered" evidence="1">
    <location>
        <begin position="230"/>
        <end position="251"/>
    </location>
</feature>
<dbReference type="EMBL" id="JAULSU010000001">
    <property type="protein sequence ID" value="KAK0631228.1"/>
    <property type="molecule type" value="Genomic_DNA"/>
</dbReference>
<dbReference type="PANTHER" id="PTHR38166">
    <property type="entry name" value="C2H2-TYPE DOMAIN-CONTAINING PROTEIN-RELATED"/>
    <property type="match status" value="1"/>
</dbReference>
<evidence type="ECO:0000313" key="3">
    <source>
        <dbReference type="Proteomes" id="UP001175000"/>
    </source>
</evidence>
<evidence type="ECO:0008006" key="4">
    <source>
        <dbReference type="Google" id="ProtNLM"/>
    </source>
</evidence>
<feature type="region of interest" description="Disordered" evidence="1">
    <location>
        <begin position="442"/>
        <end position="516"/>
    </location>
</feature>
<evidence type="ECO:0000313" key="2">
    <source>
        <dbReference type="EMBL" id="KAK0631228.1"/>
    </source>
</evidence>
<keyword evidence="3" id="KW-1185">Reference proteome</keyword>
<comment type="caution">
    <text evidence="2">The sequence shown here is derived from an EMBL/GenBank/DDBJ whole genome shotgun (WGS) entry which is preliminary data.</text>
</comment>
<dbReference type="Proteomes" id="UP001175000">
    <property type="component" value="Unassembled WGS sequence"/>
</dbReference>
<feature type="compositionally biased region" description="Polar residues" evidence="1">
    <location>
        <begin position="127"/>
        <end position="142"/>
    </location>
</feature>
<sequence>MPAKPKRSSFELWQCCQCHDAGMTVSATPACQCLHNRCDACVVWRRTAHVGADDPPRNPPPSEWPFTSRDWATSLPEPGLEVIGTGPPLDFTESLRVNTPEGMMIDSEYDIVSPESLASSDIGARTPGTSPATTVDAETSESGSDDRETDDNYILERHLIGDYICSLGPETAISIGSSPIVDLLLTEYRNSRQRPASGTPGNGHTQHYNVGPSNPFFPSGLSTSYQQITPAGTRVSPQPEQEPCDEAETAPPSSYRNLTVLFACPFWKHNSVDWRQCFAYRLRRIKDVKQHLRRAHAKFCVCDRCGREFHNEQLLRTHLSVVPLCNSRQFQRKWLSEAQKAFLKKRASGTVEAQWYAIWDVIFPESPRPPSPYLDESLSEDLSSFLEFFLGRGSEIIQGTAYHPDGSNLLTTEGHNQRSLRLGLQRIYNEWSSAMGHASTAIQAMDSPGGPRMSSPDMSPAQDEPGVGDIASGLVEEQGDADRRDTIGWPRDAVAQSGGTFPGEEFINYGPYDSDD</sequence>
<reference evidence="2" key="1">
    <citation type="submission" date="2023-06" db="EMBL/GenBank/DDBJ databases">
        <title>Genome-scale phylogeny and comparative genomics of the fungal order Sordariales.</title>
        <authorList>
            <consortium name="Lawrence Berkeley National Laboratory"/>
            <person name="Hensen N."/>
            <person name="Bonometti L."/>
            <person name="Westerberg I."/>
            <person name="Brannstrom I.O."/>
            <person name="Guillou S."/>
            <person name="Cros-Aarteil S."/>
            <person name="Calhoun S."/>
            <person name="Haridas S."/>
            <person name="Kuo A."/>
            <person name="Mondo S."/>
            <person name="Pangilinan J."/>
            <person name="Riley R."/>
            <person name="Labutti K."/>
            <person name="Andreopoulos B."/>
            <person name="Lipzen A."/>
            <person name="Chen C."/>
            <person name="Yanf M."/>
            <person name="Daum C."/>
            <person name="Ng V."/>
            <person name="Clum A."/>
            <person name="Steindorff A."/>
            <person name="Ohm R."/>
            <person name="Martin F."/>
            <person name="Silar P."/>
            <person name="Natvig D."/>
            <person name="Lalanne C."/>
            <person name="Gautier V."/>
            <person name="Ament-Velasquez S.L."/>
            <person name="Kruys A."/>
            <person name="Hutchinson M.I."/>
            <person name="Powell A.J."/>
            <person name="Barry K."/>
            <person name="Miller A.N."/>
            <person name="Grigoriev I.V."/>
            <person name="Debuchy R."/>
            <person name="Gladieux P."/>
            <person name="Thoren M.H."/>
            <person name="Johannesson H."/>
        </authorList>
    </citation>
    <scope>NUCLEOTIDE SEQUENCE</scope>
    <source>
        <strain evidence="2">CBS 606.72</strain>
    </source>
</reference>
<feature type="compositionally biased region" description="Polar residues" evidence="1">
    <location>
        <begin position="230"/>
        <end position="239"/>
    </location>
</feature>
<organism evidence="2 3">
    <name type="scientific">Immersiella caudata</name>
    <dbReference type="NCBI Taxonomy" id="314043"/>
    <lineage>
        <taxon>Eukaryota</taxon>
        <taxon>Fungi</taxon>
        <taxon>Dikarya</taxon>
        <taxon>Ascomycota</taxon>
        <taxon>Pezizomycotina</taxon>
        <taxon>Sordariomycetes</taxon>
        <taxon>Sordariomycetidae</taxon>
        <taxon>Sordariales</taxon>
        <taxon>Lasiosphaeriaceae</taxon>
        <taxon>Immersiella</taxon>
    </lineage>
</organism>